<dbReference type="AlphaFoldDB" id="A0A2P5B1T2"/>
<protein>
    <submittedName>
        <fullName evidence="1">Uncharacterized protein</fullName>
    </submittedName>
</protein>
<sequence length="67" mass="7791">MASHFGFYGFWAVHLENTSQMSTKFKVTTIMRFCVIDHNGLDELLEACKIDIPGICKLQWHSTAERW</sequence>
<dbReference type="Proteomes" id="UP000237105">
    <property type="component" value="Unassembled WGS sequence"/>
</dbReference>
<keyword evidence="2" id="KW-1185">Reference proteome</keyword>
<evidence type="ECO:0000313" key="2">
    <source>
        <dbReference type="Proteomes" id="UP000237105"/>
    </source>
</evidence>
<name>A0A2P5B1T2_PARAD</name>
<comment type="caution">
    <text evidence="1">The sequence shown here is derived from an EMBL/GenBank/DDBJ whole genome shotgun (WGS) entry which is preliminary data.</text>
</comment>
<gene>
    <name evidence="1" type="ORF">PanWU01x14_279670</name>
</gene>
<dbReference type="EMBL" id="JXTB01000385">
    <property type="protein sequence ID" value="PON42733.1"/>
    <property type="molecule type" value="Genomic_DNA"/>
</dbReference>
<proteinExistence type="predicted"/>
<accession>A0A2P5B1T2</accession>
<organism evidence="1 2">
    <name type="scientific">Parasponia andersonii</name>
    <name type="common">Sponia andersonii</name>
    <dbReference type="NCBI Taxonomy" id="3476"/>
    <lineage>
        <taxon>Eukaryota</taxon>
        <taxon>Viridiplantae</taxon>
        <taxon>Streptophyta</taxon>
        <taxon>Embryophyta</taxon>
        <taxon>Tracheophyta</taxon>
        <taxon>Spermatophyta</taxon>
        <taxon>Magnoliopsida</taxon>
        <taxon>eudicotyledons</taxon>
        <taxon>Gunneridae</taxon>
        <taxon>Pentapetalae</taxon>
        <taxon>rosids</taxon>
        <taxon>fabids</taxon>
        <taxon>Rosales</taxon>
        <taxon>Cannabaceae</taxon>
        <taxon>Parasponia</taxon>
    </lineage>
</organism>
<reference evidence="2" key="1">
    <citation type="submission" date="2016-06" db="EMBL/GenBank/DDBJ databases">
        <title>Parallel loss of symbiosis genes in relatives of nitrogen-fixing non-legume Parasponia.</title>
        <authorList>
            <person name="Van Velzen R."/>
            <person name="Holmer R."/>
            <person name="Bu F."/>
            <person name="Rutten L."/>
            <person name="Van Zeijl A."/>
            <person name="Liu W."/>
            <person name="Santuari L."/>
            <person name="Cao Q."/>
            <person name="Sharma T."/>
            <person name="Shen D."/>
            <person name="Roswanjaya Y."/>
            <person name="Wardhani T."/>
            <person name="Kalhor M.S."/>
            <person name="Jansen J."/>
            <person name="Van den Hoogen J."/>
            <person name="Gungor B."/>
            <person name="Hartog M."/>
            <person name="Hontelez J."/>
            <person name="Verver J."/>
            <person name="Yang W.-C."/>
            <person name="Schijlen E."/>
            <person name="Repin R."/>
            <person name="Schilthuizen M."/>
            <person name="Schranz E."/>
            <person name="Heidstra R."/>
            <person name="Miyata K."/>
            <person name="Fedorova E."/>
            <person name="Kohlen W."/>
            <person name="Bisseling T."/>
            <person name="Smit S."/>
            <person name="Geurts R."/>
        </authorList>
    </citation>
    <scope>NUCLEOTIDE SEQUENCE [LARGE SCALE GENOMIC DNA]</scope>
    <source>
        <strain evidence="2">cv. WU1-14</strain>
    </source>
</reference>
<evidence type="ECO:0000313" key="1">
    <source>
        <dbReference type="EMBL" id="PON42733.1"/>
    </source>
</evidence>